<keyword evidence="4" id="KW-0442">Lipid degradation</keyword>
<evidence type="ECO:0000313" key="10">
    <source>
        <dbReference type="Proteomes" id="UP001295684"/>
    </source>
</evidence>
<dbReference type="FunFam" id="3.40.50.1820:FF:000057">
    <property type="entry name" value="Lipase"/>
    <property type="match status" value="1"/>
</dbReference>
<evidence type="ECO:0000256" key="3">
    <source>
        <dbReference type="ARBA" id="ARBA00022801"/>
    </source>
</evidence>
<keyword evidence="5" id="KW-0443">Lipid metabolism</keyword>
<feature type="chain" id="PRO_5042210593" description="Partial AB-hydrolase lipase domain-containing protein" evidence="7">
    <location>
        <begin position="19"/>
        <end position="398"/>
    </location>
</feature>
<comment type="caution">
    <text evidence="9">The sequence shown here is derived from an EMBL/GenBank/DDBJ whole genome shotgun (WGS) entry which is preliminary data.</text>
</comment>
<dbReference type="GO" id="GO:0016042">
    <property type="term" value="P:lipid catabolic process"/>
    <property type="evidence" value="ECO:0007669"/>
    <property type="project" value="UniProtKB-KW"/>
</dbReference>
<evidence type="ECO:0000259" key="8">
    <source>
        <dbReference type="Pfam" id="PF04083"/>
    </source>
</evidence>
<feature type="signal peptide" evidence="7">
    <location>
        <begin position="1"/>
        <end position="18"/>
    </location>
</feature>
<sequence length="398" mass="46170">MKTYKFILLLTLILSVQAQRATESLWDIQQRCEQYGYPYEEHQVTTEDGYILTLMRIPHGREDDNMENREPVYMTHPISSSAESFTYLGPENSPVFYIVNNGYDVWLNNFRGNIYSRNHEELDFDTERKEFYDLDLIDLSQDHPANIQYIIDTTGYPQIHTFCFSLSGVALAINMAIRPEFYESRLSEAVLIASPINMANTNSPTYAILGNNPWIFAILRNLGIYEIFDRTPFHNLLMSIFCAPFAFFCITSNEFTEGNSIYEVDNPRAYALFMARGGMGMPRRALEHLVQSVRTQQVTYFDFGVQENMERYGTELPPRIPFENTRCPIAMLYGERDLVGDLVDAHWYADQIEENIIFFDTYPYAHYSFLLARDPSVYLDDILDIYGNRPISKSEESG</sequence>
<gene>
    <name evidence="9" type="ORF">ECRASSUSDP1_LOCUS26684</name>
</gene>
<dbReference type="InterPro" id="IPR029058">
    <property type="entry name" value="AB_hydrolase_fold"/>
</dbReference>
<evidence type="ECO:0000256" key="5">
    <source>
        <dbReference type="ARBA" id="ARBA00023098"/>
    </source>
</evidence>
<dbReference type="GO" id="GO:0016787">
    <property type="term" value="F:hydrolase activity"/>
    <property type="evidence" value="ECO:0007669"/>
    <property type="project" value="UniProtKB-KW"/>
</dbReference>
<evidence type="ECO:0000313" key="9">
    <source>
        <dbReference type="EMBL" id="CAI2385136.1"/>
    </source>
</evidence>
<dbReference type="AlphaFoldDB" id="A0AAD1Y448"/>
<dbReference type="Gene3D" id="3.40.50.1820">
    <property type="entry name" value="alpha/beta hydrolase"/>
    <property type="match status" value="1"/>
</dbReference>
<dbReference type="EMBL" id="CAMPGE010027517">
    <property type="protein sequence ID" value="CAI2385136.1"/>
    <property type="molecule type" value="Genomic_DNA"/>
</dbReference>
<dbReference type="Proteomes" id="UP001295684">
    <property type="component" value="Unassembled WGS sequence"/>
</dbReference>
<comment type="similarity">
    <text evidence="1">Belongs to the AB hydrolase superfamily. Lipase family.</text>
</comment>
<evidence type="ECO:0000256" key="1">
    <source>
        <dbReference type="ARBA" id="ARBA00010701"/>
    </source>
</evidence>
<proteinExistence type="inferred from homology"/>
<dbReference type="PANTHER" id="PTHR11005">
    <property type="entry name" value="LYSOSOMAL ACID LIPASE-RELATED"/>
    <property type="match status" value="1"/>
</dbReference>
<name>A0AAD1Y448_EUPCR</name>
<keyword evidence="6" id="KW-0325">Glycoprotein</keyword>
<evidence type="ECO:0000256" key="4">
    <source>
        <dbReference type="ARBA" id="ARBA00022963"/>
    </source>
</evidence>
<evidence type="ECO:0000256" key="7">
    <source>
        <dbReference type="SAM" id="SignalP"/>
    </source>
</evidence>
<feature type="domain" description="Partial AB-hydrolase lipase" evidence="8">
    <location>
        <begin position="28"/>
        <end position="86"/>
    </location>
</feature>
<keyword evidence="2 7" id="KW-0732">Signal</keyword>
<evidence type="ECO:0000256" key="2">
    <source>
        <dbReference type="ARBA" id="ARBA00022729"/>
    </source>
</evidence>
<evidence type="ECO:0000256" key="6">
    <source>
        <dbReference type="ARBA" id="ARBA00023180"/>
    </source>
</evidence>
<reference evidence="9" key="1">
    <citation type="submission" date="2023-07" db="EMBL/GenBank/DDBJ databases">
        <authorList>
            <consortium name="AG Swart"/>
            <person name="Singh M."/>
            <person name="Singh A."/>
            <person name="Seah K."/>
            <person name="Emmerich C."/>
        </authorList>
    </citation>
    <scope>NUCLEOTIDE SEQUENCE</scope>
    <source>
        <strain evidence="9">DP1</strain>
    </source>
</reference>
<dbReference type="Pfam" id="PF04083">
    <property type="entry name" value="Abhydro_lipase"/>
    <property type="match status" value="1"/>
</dbReference>
<protein>
    <recommendedName>
        <fullName evidence="8">Partial AB-hydrolase lipase domain-containing protein</fullName>
    </recommendedName>
</protein>
<accession>A0AAD1Y448</accession>
<dbReference type="InterPro" id="IPR006693">
    <property type="entry name" value="AB_hydrolase_lipase"/>
</dbReference>
<keyword evidence="3" id="KW-0378">Hydrolase</keyword>
<dbReference type="SUPFAM" id="SSF53474">
    <property type="entry name" value="alpha/beta-Hydrolases"/>
    <property type="match status" value="1"/>
</dbReference>
<organism evidence="9 10">
    <name type="scientific">Euplotes crassus</name>
    <dbReference type="NCBI Taxonomy" id="5936"/>
    <lineage>
        <taxon>Eukaryota</taxon>
        <taxon>Sar</taxon>
        <taxon>Alveolata</taxon>
        <taxon>Ciliophora</taxon>
        <taxon>Intramacronucleata</taxon>
        <taxon>Spirotrichea</taxon>
        <taxon>Hypotrichia</taxon>
        <taxon>Euplotida</taxon>
        <taxon>Euplotidae</taxon>
        <taxon>Moneuplotes</taxon>
    </lineage>
</organism>
<keyword evidence="10" id="KW-1185">Reference proteome</keyword>